<dbReference type="EMBL" id="CP051774">
    <property type="protein sequence ID" value="QJE95802.1"/>
    <property type="molecule type" value="Genomic_DNA"/>
</dbReference>
<sequence length="193" mass="19842">MPRLLTLAAFAAIGASAPAQAALVFTGTSTFAGGTPYSNGGSVLPAPLPVGGGLQTFISFSDSEGVPPQGISWQLERTSTAGPVPLSTDFRLSVINGANATASSVPVTVQFDGIKTYTFSIASPTPTFVHGDGSAVFTYILTPRDALPGEIPFGETLDSIVYGPQTFNLVAIPEPGSVLLSGMGLLALLRRRR</sequence>
<name>A0A858RGA2_9BACT</name>
<evidence type="ECO:0000256" key="1">
    <source>
        <dbReference type="SAM" id="SignalP"/>
    </source>
</evidence>
<feature type="domain" description="Ice-binding protein C-terminal" evidence="2">
    <location>
        <begin position="171"/>
        <end position="193"/>
    </location>
</feature>
<proteinExistence type="predicted"/>
<evidence type="ECO:0000259" key="2">
    <source>
        <dbReference type="Pfam" id="PF07589"/>
    </source>
</evidence>
<protein>
    <submittedName>
        <fullName evidence="3">PEP-CTERM sorting domain-containing protein</fullName>
    </submittedName>
</protein>
<dbReference type="NCBIfam" id="TIGR02595">
    <property type="entry name" value="PEP_CTERM"/>
    <property type="match status" value="1"/>
</dbReference>
<organism evidence="3 4">
    <name type="scientific">Luteolibacter luteus</name>
    <dbReference type="NCBI Taxonomy" id="2728835"/>
    <lineage>
        <taxon>Bacteria</taxon>
        <taxon>Pseudomonadati</taxon>
        <taxon>Verrucomicrobiota</taxon>
        <taxon>Verrucomicrobiia</taxon>
        <taxon>Verrucomicrobiales</taxon>
        <taxon>Verrucomicrobiaceae</taxon>
        <taxon>Luteolibacter</taxon>
    </lineage>
</organism>
<dbReference type="InterPro" id="IPR013424">
    <property type="entry name" value="Ice-binding_C"/>
</dbReference>
<gene>
    <name evidence="3" type="ORF">HHL09_08380</name>
</gene>
<keyword evidence="4" id="KW-1185">Reference proteome</keyword>
<dbReference type="RefSeq" id="WP_169454115.1">
    <property type="nucleotide sequence ID" value="NZ_CP051774.1"/>
</dbReference>
<evidence type="ECO:0000313" key="4">
    <source>
        <dbReference type="Proteomes" id="UP000501812"/>
    </source>
</evidence>
<accession>A0A858RGA2</accession>
<feature type="signal peptide" evidence="1">
    <location>
        <begin position="1"/>
        <end position="21"/>
    </location>
</feature>
<dbReference type="Pfam" id="PF07589">
    <property type="entry name" value="PEP-CTERM"/>
    <property type="match status" value="1"/>
</dbReference>
<dbReference type="KEGG" id="luo:HHL09_08380"/>
<evidence type="ECO:0000313" key="3">
    <source>
        <dbReference type="EMBL" id="QJE95802.1"/>
    </source>
</evidence>
<feature type="chain" id="PRO_5033062522" evidence="1">
    <location>
        <begin position="22"/>
        <end position="193"/>
    </location>
</feature>
<dbReference type="AlphaFoldDB" id="A0A858RGA2"/>
<keyword evidence="1" id="KW-0732">Signal</keyword>
<dbReference type="Proteomes" id="UP000501812">
    <property type="component" value="Chromosome"/>
</dbReference>
<reference evidence="3 4" key="1">
    <citation type="submission" date="2020-04" db="EMBL/GenBank/DDBJ databases">
        <title>Luteolibacter sp. G-1-1-1 isolated from soil.</title>
        <authorList>
            <person name="Dahal R.H."/>
        </authorList>
    </citation>
    <scope>NUCLEOTIDE SEQUENCE [LARGE SCALE GENOMIC DNA]</scope>
    <source>
        <strain evidence="3 4">G-1-1-1</strain>
    </source>
</reference>